<dbReference type="Proteomes" id="UP001500742">
    <property type="component" value="Unassembled WGS sequence"/>
</dbReference>
<keyword evidence="2" id="KW-1185">Reference proteome</keyword>
<name>A0ABP7R657_9SPHI</name>
<dbReference type="EMBL" id="BAAAZC010000050">
    <property type="protein sequence ID" value="GAA3992914.1"/>
    <property type="molecule type" value="Genomic_DNA"/>
</dbReference>
<evidence type="ECO:0000313" key="1">
    <source>
        <dbReference type="EMBL" id="GAA3992914.1"/>
    </source>
</evidence>
<comment type="caution">
    <text evidence="1">The sequence shown here is derived from an EMBL/GenBank/DDBJ whole genome shotgun (WGS) entry which is preliminary data.</text>
</comment>
<sequence length="140" mass="15739">MNKLIVFFVILCFGCNANKNSSATVKINLAADKHSINITGLDNAIVQDISRDSSGGNWQSLVPVYKMPADTDLKNYQPVQPGKYMVKDSIVVFTPDTPFITRQTYFVRYYKFDANSKASDYILGHNKLGSLPYTDLIFKQ</sequence>
<dbReference type="RefSeq" id="WP_259097185.1">
    <property type="nucleotide sequence ID" value="NZ_BAAAZC010000050.1"/>
</dbReference>
<protein>
    <recommendedName>
        <fullName evidence="3">Lipoprotein</fullName>
    </recommendedName>
</protein>
<proteinExistence type="predicted"/>
<organism evidence="1 2">
    <name type="scientific">Mucilaginibacter dorajii</name>
    <dbReference type="NCBI Taxonomy" id="692994"/>
    <lineage>
        <taxon>Bacteria</taxon>
        <taxon>Pseudomonadati</taxon>
        <taxon>Bacteroidota</taxon>
        <taxon>Sphingobacteriia</taxon>
        <taxon>Sphingobacteriales</taxon>
        <taxon>Sphingobacteriaceae</taxon>
        <taxon>Mucilaginibacter</taxon>
    </lineage>
</organism>
<accession>A0ABP7R657</accession>
<evidence type="ECO:0008006" key="3">
    <source>
        <dbReference type="Google" id="ProtNLM"/>
    </source>
</evidence>
<evidence type="ECO:0000313" key="2">
    <source>
        <dbReference type="Proteomes" id="UP001500742"/>
    </source>
</evidence>
<reference evidence="2" key="1">
    <citation type="journal article" date="2019" name="Int. J. Syst. Evol. Microbiol.">
        <title>The Global Catalogue of Microorganisms (GCM) 10K type strain sequencing project: providing services to taxonomists for standard genome sequencing and annotation.</title>
        <authorList>
            <consortium name="The Broad Institute Genomics Platform"/>
            <consortium name="The Broad Institute Genome Sequencing Center for Infectious Disease"/>
            <person name="Wu L."/>
            <person name="Ma J."/>
        </authorList>
    </citation>
    <scope>NUCLEOTIDE SEQUENCE [LARGE SCALE GENOMIC DNA]</scope>
    <source>
        <strain evidence="2">JCM 16601</strain>
    </source>
</reference>
<gene>
    <name evidence="1" type="ORF">GCM10022210_53370</name>
</gene>